<dbReference type="PANTHER" id="PTHR33112:SF16">
    <property type="entry name" value="HETEROKARYON INCOMPATIBILITY DOMAIN-CONTAINING PROTEIN"/>
    <property type="match status" value="1"/>
</dbReference>
<dbReference type="EMBL" id="MU004234">
    <property type="protein sequence ID" value="KAF2670488.1"/>
    <property type="molecule type" value="Genomic_DNA"/>
</dbReference>
<feature type="domain" description="Heterokaryon incompatibility" evidence="1">
    <location>
        <begin position="2"/>
        <end position="152"/>
    </location>
</feature>
<feature type="non-terminal residue" evidence="2">
    <location>
        <position position="1"/>
    </location>
</feature>
<reference evidence="2" key="1">
    <citation type="journal article" date="2020" name="Stud. Mycol.">
        <title>101 Dothideomycetes genomes: a test case for predicting lifestyles and emergence of pathogens.</title>
        <authorList>
            <person name="Haridas S."/>
            <person name="Albert R."/>
            <person name="Binder M."/>
            <person name="Bloem J."/>
            <person name="Labutti K."/>
            <person name="Salamov A."/>
            <person name="Andreopoulos B."/>
            <person name="Baker S."/>
            <person name="Barry K."/>
            <person name="Bills G."/>
            <person name="Bluhm B."/>
            <person name="Cannon C."/>
            <person name="Castanera R."/>
            <person name="Culley D."/>
            <person name="Daum C."/>
            <person name="Ezra D."/>
            <person name="Gonzalez J."/>
            <person name="Henrissat B."/>
            <person name="Kuo A."/>
            <person name="Liang C."/>
            <person name="Lipzen A."/>
            <person name="Lutzoni F."/>
            <person name="Magnuson J."/>
            <person name="Mondo S."/>
            <person name="Nolan M."/>
            <person name="Ohm R."/>
            <person name="Pangilinan J."/>
            <person name="Park H.-J."/>
            <person name="Ramirez L."/>
            <person name="Alfaro M."/>
            <person name="Sun H."/>
            <person name="Tritt A."/>
            <person name="Yoshinaga Y."/>
            <person name="Zwiers L.-H."/>
            <person name="Turgeon B."/>
            <person name="Goodwin S."/>
            <person name="Spatafora J."/>
            <person name="Crous P."/>
            <person name="Grigoriev I."/>
        </authorList>
    </citation>
    <scope>NUCLEOTIDE SEQUENCE</scope>
    <source>
        <strain evidence="2">CBS 115976</strain>
    </source>
</reference>
<proteinExistence type="predicted"/>
<dbReference type="Proteomes" id="UP000799302">
    <property type="component" value="Unassembled WGS sequence"/>
</dbReference>
<feature type="non-terminal residue" evidence="2">
    <location>
        <position position="344"/>
    </location>
</feature>
<protein>
    <submittedName>
        <fullName evidence="2">HET-domain-containing protein</fullName>
    </submittedName>
</protein>
<dbReference type="OrthoDB" id="47007at2759"/>
<dbReference type="PANTHER" id="PTHR33112">
    <property type="entry name" value="DOMAIN PROTEIN, PUTATIVE-RELATED"/>
    <property type="match status" value="1"/>
</dbReference>
<evidence type="ECO:0000313" key="2">
    <source>
        <dbReference type="EMBL" id="KAF2670488.1"/>
    </source>
</evidence>
<gene>
    <name evidence="2" type="ORF">BT63DRAFT_360359</name>
</gene>
<dbReference type="Pfam" id="PF06985">
    <property type="entry name" value="HET"/>
    <property type="match status" value="1"/>
</dbReference>
<organism evidence="2 3">
    <name type="scientific">Microthyrium microscopicum</name>
    <dbReference type="NCBI Taxonomy" id="703497"/>
    <lineage>
        <taxon>Eukaryota</taxon>
        <taxon>Fungi</taxon>
        <taxon>Dikarya</taxon>
        <taxon>Ascomycota</taxon>
        <taxon>Pezizomycotina</taxon>
        <taxon>Dothideomycetes</taxon>
        <taxon>Dothideomycetes incertae sedis</taxon>
        <taxon>Microthyriales</taxon>
        <taxon>Microthyriaceae</taxon>
        <taxon>Microthyrium</taxon>
    </lineage>
</organism>
<evidence type="ECO:0000313" key="3">
    <source>
        <dbReference type="Proteomes" id="UP000799302"/>
    </source>
</evidence>
<name>A0A6A6UHB6_9PEZI</name>
<dbReference type="AlphaFoldDB" id="A0A6A6UHB6"/>
<evidence type="ECO:0000259" key="1">
    <source>
        <dbReference type="Pfam" id="PF06985"/>
    </source>
</evidence>
<keyword evidence="3" id="KW-1185">Reference proteome</keyword>
<sequence length="344" mass="38983">AYASLSHCWGTSSHPLTTKATLESRKRGFPVAELAQTFQDAIFVTRALGIRYLWIDSLCICQDDRADWERESAKMASVYSNAHITISAQRASDDSAGFLGERKERTYVSVPYTPEGVEVMAFEIPISHAAYGHRCLEAEEEPLSQRAWVLQERRLSPRNIHFGTREIAFECVGHEFVTEDGFEHDEKIEWFDIETMTPDPGFEDFLYRGPVAWSNLVRTYTNKVLTKKSDRLPAMAGFARRFDELWRDQMSEEKKSNWKPGGEYAAGLWRKNLVEGLAWQCVGGRGTYLDEYRAPSWSWASLEGDMAVSSLGTWTDLVSIEDVSVSIDGQNPYGEVSGGYIQLK</sequence>
<dbReference type="InterPro" id="IPR010730">
    <property type="entry name" value="HET"/>
</dbReference>
<accession>A0A6A6UHB6</accession>